<protein>
    <submittedName>
        <fullName evidence="1">Uncharacterized protein</fullName>
    </submittedName>
</protein>
<comment type="caution">
    <text evidence="1">The sequence shown here is derived from an EMBL/GenBank/DDBJ whole genome shotgun (WGS) entry which is preliminary data.</text>
</comment>
<dbReference type="Proteomes" id="UP001055811">
    <property type="component" value="Linkage Group LG03"/>
</dbReference>
<reference evidence="2" key="1">
    <citation type="journal article" date="2022" name="Mol. Ecol. Resour.">
        <title>The genomes of chicory, endive, great burdock and yacon provide insights into Asteraceae palaeo-polyploidization history and plant inulin production.</title>
        <authorList>
            <person name="Fan W."/>
            <person name="Wang S."/>
            <person name="Wang H."/>
            <person name="Wang A."/>
            <person name="Jiang F."/>
            <person name="Liu H."/>
            <person name="Zhao H."/>
            <person name="Xu D."/>
            <person name="Zhang Y."/>
        </authorList>
    </citation>
    <scope>NUCLEOTIDE SEQUENCE [LARGE SCALE GENOMIC DNA]</scope>
    <source>
        <strain evidence="2">cv. Punajuju</strain>
    </source>
</reference>
<sequence length="152" mass="16795">MKQTTPCKPTVTNPRFLHQVSGNGWTDHRDAQNCSKCSLKRWLIGATRDSDTRHLPVEASSIEQGVYDVSSSRFCLQRVVSNNSTAFLSVVILNLLGQKGGMSENLAYKNIIVELNEYLAPYGFFFPLTLLGHRAMIGGMCGMHCSGSLVVR</sequence>
<organism evidence="1 2">
    <name type="scientific">Cichorium intybus</name>
    <name type="common">Chicory</name>
    <dbReference type="NCBI Taxonomy" id="13427"/>
    <lineage>
        <taxon>Eukaryota</taxon>
        <taxon>Viridiplantae</taxon>
        <taxon>Streptophyta</taxon>
        <taxon>Embryophyta</taxon>
        <taxon>Tracheophyta</taxon>
        <taxon>Spermatophyta</taxon>
        <taxon>Magnoliopsida</taxon>
        <taxon>eudicotyledons</taxon>
        <taxon>Gunneridae</taxon>
        <taxon>Pentapetalae</taxon>
        <taxon>asterids</taxon>
        <taxon>campanulids</taxon>
        <taxon>Asterales</taxon>
        <taxon>Asteraceae</taxon>
        <taxon>Cichorioideae</taxon>
        <taxon>Cichorieae</taxon>
        <taxon>Cichoriinae</taxon>
        <taxon>Cichorium</taxon>
    </lineage>
</organism>
<gene>
    <name evidence="1" type="ORF">L2E82_18806</name>
</gene>
<name>A0ACB9FCA8_CICIN</name>
<keyword evidence="2" id="KW-1185">Reference proteome</keyword>
<evidence type="ECO:0000313" key="2">
    <source>
        <dbReference type="Proteomes" id="UP001055811"/>
    </source>
</evidence>
<proteinExistence type="predicted"/>
<accession>A0ACB9FCA8</accession>
<reference evidence="1 2" key="2">
    <citation type="journal article" date="2022" name="Mol. Ecol. Resour.">
        <title>The genomes of chicory, endive, great burdock and yacon provide insights into Asteraceae paleo-polyploidization history and plant inulin production.</title>
        <authorList>
            <person name="Fan W."/>
            <person name="Wang S."/>
            <person name="Wang H."/>
            <person name="Wang A."/>
            <person name="Jiang F."/>
            <person name="Liu H."/>
            <person name="Zhao H."/>
            <person name="Xu D."/>
            <person name="Zhang Y."/>
        </authorList>
    </citation>
    <scope>NUCLEOTIDE SEQUENCE [LARGE SCALE GENOMIC DNA]</scope>
    <source>
        <strain evidence="2">cv. Punajuju</strain>
        <tissue evidence="1">Leaves</tissue>
    </source>
</reference>
<dbReference type="EMBL" id="CM042011">
    <property type="protein sequence ID" value="KAI3768267.1"/>
    <property type="molecule type" value="Genomic_DNA"/>
</dbReference>
<evidence type="ECO:0000313" key="1">
    <source>
        <dbReference type="EMBL" id="KAI3768267.1"/>
    </source>
</evidence>